<dbReference type="Pfam" id="PF00580">
    <property type="entry name" value="UvrD-helicase"/>
    <property type="match status" value="1"/>
</dbReference>
<name>A0ABN6L497_9PROT</name>
<feature type="domain" description="UvrD-like helicase C-terminal" evidence="14">
    <location>
        <begin position="285"/>
        <end position="556"/>
    </location>
</feature>
<feature type="domain" description="UvrD-like helicase ATP-binding" evidence="13">
    <location>
        <begin position="12"/>
        <end position="284"/>
    </location>
</feature>
<proteinExistence type="inferred from homology"/>
<dbReference type="InterPro" id="IPR014017">
    <property type="entry name" value="DNA_helicase_UvrD-like_C"/>
</dbReference>
<dbReference type="CDD" id="cd18807">
    <property type="entry name" value="SF1_C_UvrD"/>
    <property type="match status" value="1"/>
</dbReference>
<keyword evidence="5 12" id="KW-0067">ATP-binding</keyword>
<keyword evidence="2 12" id="KW-0547">Nucleotide-binding</keyword>
<comment type="similarity">
    <text evidence="1">Belongs to the helicase family. UvrD subfamily.</text>
</comment>
<evidence type="ECO:0000256" key="9">
    <source>
        <dbReference type="ARBA" id="ARBA00034808"/>
    </source>
</evidence>
<evidence type="ECO:0000256" key="11">
    <source>
        <dbReference type="ARBA" id="ARBA00048988"/>
    </source>
</evidence>
<dbReference type="EC" id="5.6.2.4" evidence="9"/>
<keyword evidence="7" id="KW-0413">Isomerase</keyword>
<dbReference type="PANTHER" id="PTHR11070">
    <property type="entry name" value="UVRD / RECB / PCRA DNA HELICASE FAMILY MEMBER"/>
    <property type="match status" value="1"/>
</dbReference>
<keyword evidence="6" id="KW-0238">DNA-binding</keyword>
<dbReference type="SUPFAM" id="SSF52540">
    <property type="entry name" value="P-loop containing nucleoside triphosphate hydrolases"/>
    <property type="match status" value="1"/>
</dbReference>
<keyword evidence="3 12" id="KW-0378">Hydrolase</keyword>
<dbReference type="PROSITE" id="PS51217">
    <property type="entry name" value="UVRD_HELICASE_CTER"/>
    <property type="match status" value="1"/>
</dbReference>
<evidence type="ECO:0000313" key="15">
    <source>
        <dbReference type="EMBL" id="BDB96417.1"/>
    </source>
</evidence>
<evidence type="ECO:0000256" key="5">
    <source>
        <dbReference type="ARBA" id="ARBA00022840"/>
    </source>
</evidence>
<keyword evidence="16" id="KW-1185">Reference proteome</keyword>
<evidence type="ECO:0000256" key="4">
    <source>
        <dbReference type="ARBA" id="ARBA00022806"/>
    </source>
</evidence>
<dbReference type="InterPro" id="IPR000212">
    <property type="entry name" value="DNA_helicase_UvrD/REP"/>
</dbReference>
<dbReference type="CDD" id="cd17932">
    <property type="entry name" value="DEXQc_UvrD"/>
    <property type="match status" value="1"/>
</dbReference>
<organism evidence="15 16">
    <name type="scientific">Candidatus Hydrogenosomobacter endosymbioticus</name>
    <dbReference type="NCBI Taxonomy" id="2558174"/>
    <lineage>
        <taxon>Bacteria</taxon>
        <taxon>Pseudomonadati</taxon>
        <taxon>Pseudomonadota</taxon>
        <taxon>Alphaproteobacteria</taxon>
        <taxon>Holosporales</taxon>
        <taxon>Holosporaceae</taxon>
        <taxon>Candidatus Hydrogenosomobacter</taxon>
    </lineage>
</organism>
<comment type="catalytic activity">
    <reaction evidence="11">
        <text>ATP + H2O = ADP + phosphate + H(+)</text>
        <dbReference type="Rhea" id="RHEA:13065"/>
        <dbReference type="ChEBI" id="CHEBI:15377"/>
        <dbReference type="ChEBI" id="CHEBI:15378"/>
        <dbReference type="ChEBI" id="CHEBI:30616"/>
        <dbReference type="ChEBI" id="CHEBI:43474"/>
        <dbReference type="ChEBI" id="CHEBI:456216"/>
        <dbReference type="EC" id="5.6.2.4"/>
    </reaction>
</comment>
<dbReference type="Pfam" id="PF13361">
    <property type="entry name" value="UvrD_C"/>
    <property type="match status" value="1"/>
</dbReference>
<protein>
    <recommendedName>
        <fullName evidence="9">DNA 3'-5' helicase</fullName>
        <ecNumber evidence="9">5.6.2.4</ecNumber>
    </recommendedName>
    <alternativeName>
        <fullName evidence="10">DNA 3'-5' helicase II</fullName>
    </alternativeName>
</protein>
<dbReference type="PANTHER" id="PTHR11070:SF2">
    <property type="entry name" value="ATP-DEPENDENT DNA HELICASE SRS2"/>
    <property type="match status" value="1"/>
</dbReference>
<dbReference type="Gene3D" id="3.40.50.300">
    <property type="entry name" value="P-loop containing nucleotide triphosphate hydrolases"/>
    <property type="match status" value="2"/>
</dbReference>
<dbReference type="InterPro" id="IPR013986">
    <property type="entry name" value="DExx_box_DNA_helicase_dom_sf"/>
</dbReference>
<dbReference type="Gene3D" id="1.10.10.160">
    <property type="match status" value="1"/>
</dbReference>
<evidence type="ECO:0000256" key="2">
    <source>
        <dbReference type="ARBA" id="ARBA00022741"/>
    </source>
</evidence>
<reference evidence="15" key="1">
    <citation type="submission" date="2021-10" db="EMBL/GenBank/DDBJ databases">
        <title>Genome Sequence of The Candidatus Hydrogeosomobacter endosymbioticus, an Intracellular Bacterial Symbiont of the Anaerobic Ciliate GW7.</title>
        <authorList>
            <person name="Shiohama Y."/>
            <person name="Shinzato N."/>
        </authorList>
    </citation>
    <scope>NUCLEOTIDE SEQUENCE [LARGE SCALE GENOMIC DNA]</scope>
    <source>
        <strain evidence="15">200920</strain>
    </source>
</reference>
<evidence type="ECO:0000313" key="16">
    <source>
        <dbReference type="Proteomes" id="UP001320209"/>
    </source>
</evidence>
<accession>A0ABN6L497</accession>
<dbReference type="GO" id="GO:0004386">
    <property type="term" value="F:helicase activity"/>
    <property type="evidence" value="ECO:0007669"/>
    <property type="project" value="UniProtKB-KW"/>
</dbReference>
<evidence type="ECO:0000259" key="14">
    <source>
        <dbReference type="PROSITE" id="PS51217"/>
    </source>
</evidence>
<feature type="binding site" evidence="12">
    <location>
        <begin position="33"/>
        <end position="40"/>
    </location>
    <ligand>
        <name>ATP</name>
        <dbReference type="ChEBI" id="CHEBI:30616"/>
    </ligand>
</feature>
<evidence type="ECO:0000256" key="8">
    <source>
        <dbReference type="ARBA" id="ARBA00034617"/>
    </source>
</evidence>
<dbReference type="EMBL" id="AP025225">
    <property type="protein sequence ID" value="BDB96417.1"/>
    <property type="molecule type" value="Genomic_DNA"/>
</dbReference>
<evidence type="ECO:0000256" key="10">
    <source>
        <dbReference type="ARBA" id="ARBA00034923"/>
    </source>
</evidence>
<keyword evidence="4 12" id="KW-0347">Helicase</keyword>
<dbReference type="InterPro" id="IPR027417">
    <property type="entry name" value="P-loop_NTPase"/>
</dbReference>
<evidence type="ECO:0000259" key="13">
    <source>
        <dbReference type="PROSITE" id="PS51198"/>
    </source>
</evidence>
<dbReference type="Gene3D" id="1.10.486.10">
    <property type="entry name" value="PCRA, domain 4"/>
    <property type="match status" value="1"/>
</dbReference>
<evidence type="ECO:0000256" key="1">
    <source>
        <dbReference type="ARBA" id="ARBA00009922"/>
    </source>
</evidence>
<dbReference type="RefSeq" id="WP_236864776.1">
    <property type="nucleotide sequence ID" value="NZ_AP025225.1"/>
</dbReference>
<evidence type="ECO:0000256" key="7">
    <source>
        <dbReference type="ARBA" id="ARBA00023235"/>
    </source>
</evidence>
<gene>
    <name evidence="15" type="ORF">HYD_5500</name>
</gene>
<evidence type="ECO:0000256" key="6">
    <source>
        <dbReference type="ARBA" id="ARBA00023125"/>
    </source>
</evidence>
<dbReference type="InterPro" id="IPR014016">
    <property type="entry name" value="UvrD-like_ATP-bd"/>
</dbReference>
<evidence type="ECO:0000256" key="12">
    <source>
        <dbReference type="PROSITE-ProRule" id="PRU00560"/>
    </source>
</evidence>
<comment type="catalytic activity">
    <reaction evidence="8">
        <text>Couples ATP hydrolysis with the unwinding of duplex DNA by translocating in the 3'-5' direction.</text>
        <dbReference type="EC" id="5.6.2.4"/>
    </reaction>
</comment>
<dbReference type="Proteomes" id="UP001320209">
    <property type="component" value="Chromosome"/>
</dbReference>
<evidence type="ECO:0000256" key="3">
    <source>
        <dbReference type="ARBA" id="ARBA00022801"/>
    </source>
</evidence>
<sequence>MKEFLSDMTSGDALNPQQEEAVNAIDGPVLVSAAAGTGKTKVLTVRFSRIIEQEKAHPWNILAVTFTNKAANEMKERVSSVVSVPVNNLWIGTFHSISLRILRKHHALCDRTASFSVIDTGDQLSIVRKILKSLGMEKKVSPQVVVARINDIKQGMFGFKPNLIDAETMKIYNEYKSNIKSMDAFDFADLINEAIFLFKKYPEILDEYSNQFKYILVDEYQDVNNVQHEWIKMLSGAHGNVCCVGDDDQSIYGWRGANIENILRFGDDFPNAKIIRLEQNYRSTAHILSAASGVISHNKRRYGKVLKTDNGTGEKVYVYGLSDSGDEAKFISRRAEELNKSGKAFSSMAILVRATFQTREFEERFMMDGVPYKIVGNSRFYERQEVKDFLAYIRVIFSSYDNVAFERVLCAPRRGIGDATIEALYAVASQSSASLYNAAEIAIGDKSDVEGIRNSTKIRLRTLISSIKRWQDMAGKKTPIEVAENILAESGLVEMWAEQDNPKHGTKLDNVRDLIKTMEKFSSIREFLEHTSLLLETGEDSVSDSISVMTLHAAKGLEFDVVFLPGWEEGVFPNMRCIEELGNKGLEEERRLAYVGITRARQKAIICFCWSRRLPQGWTSSSPSRFIEEIPAENVIISLNQQYQQSVQQKERGQGLSYEWANMFGKKSYKEYCASSQPEKLNNGYKEEKLERYTRKSAFSVGQRVRHPLFGKGSVCSSSADTVFVEFENGMAKRISAGFLVKE</sequence>
<dbReference type="PROSITE" id="PS51198">
    <property type="entry name" value="UVRD_HELICASE_ATP_BIND"/>
    <property type="match status" value="1"/>
</dbReference>